<dbReference type="Proteomes" id="UP000009071">
    <property type="component" value="Chromosome"/>
</dbReference>
<dbReference type="KEGG" id="dma:DMR_09480"/>
<dbReference type="OrthoDB" id="5461766at2"/>
<feature type="region of interest" description="Disordered" evidence="1">
    <location>
        <begin position="1"/>
        <end position="28"/>
    </location>
</feature>
<dbReference type="AlphaFoldDB" id="C4XKP8"/>
<dbReference type="eggNOG" id="ENOG5032G33">
    <property type="taxonomic scope" value="Bacteria"/>
</dbReference>
<organism evidence="2 3">
    <name type="scientific">Solidesulfovibrio magneticus (strain ATCC 700980 / DSM 13731 / RS-1)</name>
    <name type="common">Desulfovibrio magneticus</name>
    <dbReference type="NCBI Taxonomy" id="573370"/>
    <lineage>
        <taxon>Bacteria</taxon>
        <taxon>Pseudomonadati</taxon>
        <taxon>Thermodesulfobacteriota</taxon>
        <taxon>Desulfovibrionia</taxon>
        <taxon>Desulfovibrionales</taxon>
        <taxon>Desulfovibrionaceae</taxon>
        <taxon>Solidesulfovibrio</taxon>
    </lineage>
</organism>
<evidence type="ECO:0000313" key="3">
    <source>
        <dbReference type="Proteomes" id="UP000009071"/>
    </source>
</evidence>
<sequence>MSADNDQKSKLAAGATGGIGSIGKTGGPGLPGLPITTTEDATITPPHLDENDETMRHLVMHFQGATGAMGGKPEQDVHIEAGKPIPIATLQRVTSTMTGQIEKLNKEQTLLQLKEQNMAAEGVFGSARAKMVNIGYVIGCLLVHLKKLVMAEGNENWGDYISREFPEMSRRTREKCMNLANTSGILKHADIGVDAAELVIQAIKPIKHMLSKEDPIGDLFTRSGITINYAQIEKGHLTPMIKGAITRQKLLQKDLDVDVRVSTDFNKVAGSVTAVDIAVMLDRKEHGLSPQGYMEEVIANNGTRPNGASDTNSPKKPIKYINAETVKLKSFIEHLLEDKADLKKLDLTHLEALSTAVNNLIARCTA</sequence>
<evidence type="ECO:0000256" key="1">
    <source>
        <dbReference type="SAM" id="MobiDB-lite"/>
    </source>
</evidence>
<reference evidence="2 3" key="1">
    <citation type="journal article" date="2009" name="Genome Res.">
        <title>Whole genome sequence of Desulfovibrio magneticus strain RS-1 revealed common gene clusters in magnetotactic bacteria.</title>
        <authorList>
            <person name="Nakazawa H."/>
            <person name="Arakaki A."/>
            <person name="Narita-Yamada S."/>
            <person name="Yashiro I."/>
            <person name="Jinno K."/>
            <person name="Aoki N."/>
            <person name="Tsuruyama A."/>
            <person name="Okamura Y."/>
            <person name="Tanikawa S."/>
            <person name="Fujita N."/>
            <person name="Takeyama H."/>
            <person name="Matsunaga T."/>
        </authorList>
    </citation>
    <scope>NUCLEOTIDE SEQUENCE [LARGE SCALE GENOMIC DNA]</scope>
    <source>
        <strain evidence="3">ATCC 700980 / DSM 13731 / RS-1</strain>
    </source>
</reference>
<feature type="compositionally biased region" description="Gly residues" evidence="1">
    <location>
        <begin position="15"/>
        <end position="28"/>
    </location>
</feature>
<accession>C4XKP8</accession>
<dbReference type="EMBL" id="AP010904">
    <property type="protein sequence ID" value="BAH74439.1"/>
    <property type="molecule type" value="Genomic_DNA"/>
</dbReference>
<name>C4XKP8_SOLM1</name>
<keyword evidence="3" id="KW-1185">Reference proteome</keyword>
<dbReference type="HOGENOM" id="CLU_755917_0_0_7"/>
<dbReference type="RefSeq" id="WP_012750510.1">
    <property type="nucleotide sequence ID" value="NC_012796.1"/>
</dbReference>
<proteinExistence type="predicted"/>
<gene>
    <name evidence="2" type="ordered locus">DMR_09480</name>
</gene>
<protein>
    <submittedName>
        <fullName evidence="2">Uncharacterized protein</fullName>
    </submittedName>
</protein>
<evidence type="ECO:0000313" key="2">
    <source>
        <dbReference type="EMBL" id="BAH74439.1"/>
    </source>
</evidence>
<dbReference type="STRING" id="573370.DMR_09480"/>